<organism evidence="1 2">
    <name type="scientific">Serratia phage Eta</name>
    <dbReference type="NCBI Taxonomy" id="1282995"/>
    <lineage>
        <taxon>Viruses</taxon>
        <taxon>Duplodnaviria</taxon>
        <taxon>Heunggongvirae</taxon>
        <taxon>Uroviricota</taxon>
        <taxon>Caudoviricetes</taxon>
        <taxon>Sarkviridae</taxon>
        <taxon>Seretavirus</taxon>
        <taxon>Seretavirus eta</taxon>
    </lineage>
</organism>
<protein>
    <submittedName>
        <fullName evidence="1">Uncharacterized protein</fullName>
    </submittedName>
</protein>
<reference evidence="1 2" key="1">
    <citation type="journal article" date="2014" name="Virol. J.">
        <title>The genome and proteome of Serratia bacteriophage ? which forms unstable lysogens.</title>
        <authorList>
            <person name="Denyes J.M."/>
            <person name="Krell P.J."/>
            <person name="Manderville R.A."/>
            <person name="Ackermann H.W."/>
            <person name="She Y.M."/>
            <person name="Kropinski A.M."/>
        </authorList>
    </citation>
    <scope>NUCLEOTIDE SEQUENCE [LARGE SCALE GENOMIC DNA]</scope>
</reference>
<dbReference type="InterPro" id="IPR055869">
    <property type="entry name" value="DUF7446"/>
</dbReference>
<dbReference type="OrthoDB" id="19891at10239"/>
<evidence type="ECO:0000313" key="2">
    <source>
        <dbReference type="Proteomes" id="UP000014420"/>
    </source>
</evidence>
<dbReference type="EMBL" id="KC460990">
    <property type="protein sequence ID" value="AGN89471.1"/>
    <property type="molecule type" value="Genomic_DNA"/>
</dbReference>
<gene>
    <name evidence="1" type="ORF">Eta_0025</name>
</gene>
<proteinExistence type="predicted"/>
<dbReference type="Proteomes" id="UP000014420">
    <property type="component" value="Segment"/>
</dbReference>
<evidence type="ECO:0000313" key="1">
    <source>
        <dbReference type="EMBL" id="AGN89471.1"/>
    </source>
</evidence>
<keyword evidence="2" id="KW-1185">Reference proteome</keyword>
<dbReference type="RefSeq" id="YP_008130318.1">
    <property type="nucleotide sequence ID" value="NC_021563.1"/>
</dbReference>
<sequence>MSKIKTMGASPLSGTIFYGTLDTNKGCWIGHKSDVTEMARRSVAEHLYHTGDSHTYELKDGRLLVLSVEIREAE</sequence>
<dbReference type="KEGG" id="vg:15957251"/>
<dbReference type="Pfam" id="PF24233">
    <property type="entry name" value="DUF7446"/>
    <property type="match status" value="1"/>
</dbReference>
<name>R9VX58_9CAUD</name>
<dbReference type="GeneID" id="15957251"/>
<accession>R9VX58</accession>